<dbReference type="SUPFAM" id="SSF51338">
    <property type="entry name" value="Composite domain of metallo-dependent hydrolases"/>
    <property type="match status" value="1"/>
</dbReference>
<evidence type="ECO:0000256" key="8">
    <source>
        <dbReference type="ARBA" id="ARBA00022801"/>
    </source>
</evidence>
<reference evidence="11" key="1">
    <citation type="submission" date="2019-08" db="EMBL/GenBank/DDBJ databases">
        <title>The improved chromosome-level genome for the pearl oyster Pinctada fucata martensii using PacBio sequencing and Hi-C.</title>
        <authorList>
            <person name="Zheng Z."/>
        </authorList>
    </citation>
    <scope>NUCLEOTIDE SEQUENCE</scope>
    <source>
        <strain evidence="11">ZZ-2019</strain>
        <tissue evidence="11">Adductor muscle</tissue>
    </source>
</reference>
<dbReference type="GO" id="GO:0004038">
    <property type="term" value="F:allantoinase activity"/>
    <property type="evidence" value="ECO:0007669"/>
    <property type="project" value="UniProtKB-EC"/>
</dbReference>
<accession>A0AA88YS78</accession>
<dbReference type="GO" id="GO:0006145">
    <property type="term" value="P:purine nucleobase catabolic process"/>
    <property type="evidence" value="ECO:0007669"/>
    <property type="project" value="TreeGrafter"/>
</dbReference>
<evidence type="ECO:0000256" key="2">
    <source>
        <dbReference type="ARBA" id="ARBA00001947"/>
    </source>
</evidence>
<gene>
    <name evidence="11" type="ORF">FSP39_004478</name>
</gene>
<dbReference type="Pfam" id="PF01979">
    <property type="entry name" value="Amidohydro_1"/>
    <property type="match status" value="1"/>
</dbReference>
<organism evidence="11 12">
    <name type="scientific">Pinctada imbricata</name>
    <name type="common">Atlantic pearl-oyster</name>
    <name type="synonym">Pinctada martensii</name>
    <dbReference type="NCBI Taxonomy" id="66713"/>
    <lineage>
        <taxon>Eukaryota</taxon>
        <taxon>Metazoa</taxon>
        <taxon>Spiralia</taxon>
        <taxon>Lophotrochozoa</taxon>
        <taxon>Mollusca</taxon>
        <taxon>Bivalvia</taxon>
        <taxon>Autobranchia</taxon>
        <taxon>Pteriomorphia</taxon>
        <taxon>Pterioida</taxon>
        <taxon>Pterioidea</taxon>
        <taxon>Pteriidae</taxon>
        <taxon>Pinctada</taxon>
    </lineage>
</organism>
<keyword evidence="8" id="KW-0378">Hydrolase</keyword>
<evidence type="ECO:0000256" key="1">
    <source>
        <dbReference type="ARBA" id="ARBA00001756"/>
    </source>
</evidence>
<dbReference type="InterPro" id="IPR006680">
    <property type="entry name" value="Amidohydro-rel"/>
</dbReference>
<evidence type="ECO:0000256" key="6">
    <source>
        <dbReference type="ARBA" id="ARBA00012863"/>
    </source>
</evidence>
<dbReference type="PANTHER" id="PTHR43668:SF2">
    <property type="entry name" value="ALLANTOINASE"/>
    <property type="match status" value="1"/>
</dbReference>
<evidence type="ECO:0000256" key="5">
    <source>
        <dbReference type="ARBA" id="ARBA00011881"/>
    </source>
</evidence>
<dbReference type="InterPro" id="IPR011059">
    <property type="entry name" value="Metal-dep_hydrolase_composite"/>
</dbReference>
<dbReference type="PANTHER" id="PTHR43668">
    <property type="entry name" value="ALLANTOINASE"/>
    <property type="match status" value="1"/>
</dbReference>
<comment type="pathway">
    <text evidence="3">Nitrogen metabolism; (S)-allantoin degradation; allantoate from (S)-allantoin: step 1/1.</text>
</comment>
<dbReference type="PROSITE" id="PS00482">
    <property type="entry name" value="DIHYDROOROTASE_1"/>
    <property type="match status" value="1"/>
</dbReference>
<dbReference type="EMBL" id="VSWD01000004">
    <property type="protein sequence ID" value="KAK3104536.1"/>
    <property type="molecule type" value="Genomic_DNA"/>
</dbReference>
<evidence type="ECO:0000313" key="12">
    <source>
        <dbReference type="Proteomes" id="UP001186944"/>
    </source>
</evidence>
<dbReference type="GO" id="GO:0008270">
    <property type="term" value="F:zinc ion binding"/>
    <property type="evidence" value="ECO:0007669"/>
    <property type="project" value="InterPro"/>
</dbReference>
<dbReference type="Proteomes" id="UP001186944">
    <property type="component" value="Unassembled WGS sequence"/>
</dbReference>
<comment type="catalytic activity">
    <reaction evidence="1">
        <text>(S)-allantoin + H2O = allantoate + H(+)</text>
        <dbReference type="Rhea" id="RHEA:17029"/>
        <dbReference type="ChEBI" id="CHEBI:15377"/>
        <dbReference type="ChEBI" id="CHEBI:15378"/>
        <dbReference type="ChEBI" id="CHEBI:15678"/>
        <dbReference type="ChEBI" id="CHEBI:17536"/>
        <dbReference type="EC" id="3.5.2.5"/>
    </reaction>
</comment>
<name>A0AA88YS78_PINIB</name>
<keyword evidence="7" id="KW-0479">Metal-binding</keyword>
<dbReference type="GO" id="GO:0050897">
    <property type="term" value="F:cobalt ion binding"/>
    <property type="evidence" value="ECO:0007669"/>
    <property type="project" value="InterPro"/>
</dbReference>
<dbReference type="InterPro" id="IPR032466">
    <property type="entry name" value="Metal_Hydrolase"/>
</dbReference>
<dbReference type="Gene3D" id="3.20.20.140">
    <property type="entry name" value="Metal-dependent hydrolases"/>
    <property type="match status" value="1"/>
</dbReference>
<evidence type="ECO:0000313" key="11">
    <source>
        <dbReference type="EMBL" id="KAK3104536.1"/>
    </source>
</evidence>
<dbReference type="AlphaFoldDB" id="A0AA88YS78"/>
<dbReference type="EC" id="3.5.2.5" evidence="6"/>
<dbReference type="InterPro" id="IPR002195">
    <property type="entry name" value="Dihydroorotase_CS"/>
</dbReference>
<dbReference type="GO" id="GO:0000256">
    <property type="term" value="P:allantoin catabolic process"/>
    <property type="evidence" value="ECO:0007669"/>
    <property type="project" value="InterPro"/>
</dbReference>
<evidence type="ECO:0000256" key="9">
    <source>
        <dbReference type="ARBA" id="ARBA00022833"/>
    </source>
</evidence>
<dbReference type="InterPro" id="IPR050138">
    <property type="entry name" value="DHOase/Allantoinase_Hydrolase"/>
</dbReference>
<evidence type="ECO:0000256" key="4">
    <source>
        <dbReference type="ARBA" id="ARBA00010368"/>
    </source>
</evidence>
<dbReference type="InterPro" id="IPR017593">
    <property type="entry name" value="Allantoinase"/>
</dbReference>
<comment type="similarity">
    <text evidence="4">Belongs to the metallo-dependent hydrolases superfamily. Allantoinase family.</text>
</comment>
<dbReference type="GO" id="GO:0005737">
    <property type="term" value="C:cytoplasm"/>
    <property type="evidence" value="ECO:0007669"/>
    <property type="project" value="TreeGrafter"/>
</dbReference>
<keyword evidence="9" id="KW-0862">Zinc</keyword>
<dbReference type="NCBIfam" id="TIGR03178">
    <property type="entry name" value="allantoinase"/>
    <property type="match status" value="1"/>
</dbReference>
<comment type="subunit">
    <text evidence="5">Homotetramer.</text>
</comment>
<comment type="caution">
    <text evidence="11">The sequence shown here is derived from an EMBL/GenBank/DDBJ whole genome shotgun (WGS) entry which is preliminary data.</text>
</comment>
<evidence type="ECO:0000256" key="3">
    <source>
        <dbReference type="ARBA" id="ARBA00004968"/>
    </source>
</evidence>
<evidence type="ECO:0000256" key="7">
    <source>
        <dbReference type="ARBA" id="ARBA00022723"/>
    </source>
</evidence>
<protein>
    <recommendedName>
        <fullName evidence="6">allantoinase</fullName>
        <ecNumber evidence="6">3.5.2.5</ecNumber>
    </recommendedName>
</protein>
<dbReference type="FunFam" id="3.20.20.140:FF:000032">
    <property type="entry name" value="Allantoinase Dal1"/>
    <property type="match status" value="1"/>
</dbReference>
<evidence type="ECO:0000259" key="10">
    <source>
        <dbReference type="Pfam" id="PF01979"/>
    </source>
</evidence>
<keyword evidence="12" id="KW-1185">Reference proteome</keyword>
<proteinExistence type="inferred from homology"/>
<sequence>MPTKKRVFTSERVVLDGEIRPAAIVTEGGKIHSVVPRSDLSTVTSGDTEVIDVGRNVIMPGIVDAHVHVNEPGRTSWEGYYTATRAAAAGGVTTIVDMPLNSIPSTVTLDAFKEKVRAAEHQCHIDVAFWGGIVPNNERQLVPMLNAGVVGFKCFLIHSGVDDFPHVERADLEKAFKVLQGTDGTVLFHAEVDCDCGGGGSGHKEAYQTFLESRPAKMEEEAIKLVCEMCLKYRIKCHIVHLSAASALPLIIDAKRQGAPLTVETCHHYLTLESETVPQGNTLYKCCPPIREKKNQDILWDALKDGSIDMVVSDHSPCTPNLKILDKGDFMAAWGGIASVQFGPSLFWTHCGKHDMNIFDMVKLMTTNTAKLASLDDRKGKLKPGFDTDLMIWDPDQMYEVRAWTVAK</sequence>
<feature type="domain" description="Amidohydrolase-related" evidence="10">
    <location>
        <begin position="57"/>
        <end position="397"/>
    </location>
</feature>
<comment type="cofactor">
    <cofactor evidence="2">
        <name>Zn(2+)</name>
        <dbReference type="ChEBI" id="CHEBI:29105"/>
    </cofactor>
</comment>
<dbReference type="SUPFAM" id="SSF51556">
    <property type="entry name" value="Metallo-dependent hydrolases"/>
    <property type="match status" value="1"/>
</dbReference>